<evidence type="ECO:0000313" key="2">
    <source>
        <dbReference type="Proteomes" id="UP001280581"/>
    </source>
</evidence>
<proteinExistence type="predicted"/>
<name>A0AAN6LSR9_9PLEO</name>
<dbReference type="AlphaFoldDB" id="A0AAN6LSR9"/>
<dbReference type="Proteomes" id="UP001280581">
    <property type="component" value="Unassembled WGS sequence"/>
</dbReference>
<evidence type="ECO:0000313" key="1">
    <source>
        <dbReference type="EMBL" id="KAK3202423.1"/>
    </source>
</evidence>
<protein>
    <submittedName>
        <fullName evidence="1">Uncharacterized protein</fullName>
    </submittedName>
</protein>
<gene>
    <name evidence="1" type="ORF">GRF29_161g1183148</name>
</gene>
<reference evidence="1 2" key="1">
    <citation type="submission" date="2021-02" db="EMBL/GenBank/DDBJ databases">
        <title>Genome assembly of Pseudopithomyces chartarum.</title>
        <authorList>
            <person name="Jauregui R."/>
            <person name="Singh J."/>
            <person name="Voisey C."/>
        </authorList>
    </citation>
    <scope>NUCLEOTIDE SEQUENCE [LARGE SCALE GENOMIC DNA]</scope>
    <source>
        <strain evidence="1 2">AGR01</strain>
    </source>
</reference>
<organism evidence="1 2">
    <name type="scientific">Pseudopithomyces chartarum</name>
    <dbReference type="NCBI Taxonomy" id="1892770"/>
    <lineage>
        <taxon>Eukaryota</taxon>
        <taxon>Fungi</taxon>
        <taxon>Dikarya</taxon>
        <taxon>Ascomycota</taxon>
        <taxon>Pezizomycotina</taxon>
        <taxon>Dothideomycetes</taxon>
        <taxon>Pleosporomycetidae</taxon>
        <taxon>Pleosporales</taxon>
        <taxon>Massarineae</taxon>
        <taxon>Didymosphaeriaceae</taxon>
        <taxon>Pseudopithomyces</taxon>
    </lineage>
</organism>
<accession>A0AAN6LSR9</accession>
<keyword evidence="2" id="KW-1185">Reference proteome</keyword>
<dbReference type="EMBL" id="WVTA01000014">
    <property type="protein sequence ID" value="KAK3202423.1"/>
    <property type="molecule type" value="Genomic_DNA"/>
</dbReference>
<comment type="caution">
    <text evidence="1">The sequence shown here is derived from an EMBL/GenBank/DDBJ whole genome shotgun (WGS) entry which is preliminary data.</text>
</comment>
<sequence>MNTDKFSKNAWKAQLDAIFKLAGIQGDFNTEKSAFLAASMNTAFFTGQIIPEGTDPATLPDASSTTVKNSIDSHFNESLYNIADVLPASNTPYFTPSGNKRLAGYRGYLNWVDSGALRDQAAYRVWQTDKTKADGLQTKLDNLLTEAQKEYNAIAKPTTDFDGWVSTSYPGRFQVQTAQKDLDLVNATLLNEESRALGPMGLQLVSAIDDANKGNTHHSHSDGQYTMLCNESYEPFYTMNSPLFNQQYDSWTRMVTSWNDTPAVTQVIEVEHADSFNYSTYGLDESKVEAGLSIADPFFFFGEGSYSTPFTISPGDWYASDPKTAFHNRLKAGAPNDLSDSLYLFVTQVIVGYGLAYKVELDQKTYNELKEFHSRDTKSQVISIFDLFFEGGRSSSSSSTNGFDHIEFDESSSTITVKVDTSMVPALIGVVVYKDGGSEARDDSGDFPLVPLPSPADLLTGDLSKFKPLNINIDKTAIGRMMTEYDQNLNEKQQEVFRGLLRRLLQPCSKMDDKTAVSLPSRFKEVIEKISLGHDFRNDDSFTGLDGKDILESVTFRQKCGRSEVSIVVESKVKDLVYTSDEHSDHTSTTVKLSSDAATTAALSELSALLDEVKQSLKIQHISLYLNAARQLDELVRPIITTLASLAGVHVKGANYSQLVRPVAEMLSLVNKTCYSPISTIAPQPLGTI</sequence>